<dbReference type="GO" id="GO:0003700">
    <property type="term" value="F:DNA-binding transcription factor activity"/>
    <property type="evidence" value="ECO:0007669"/>
    <property type="project" value="InterPro"/>
</dbReference>
<evidence type="ECO:0000313" key="8">
    <source>
        <dbReference type="EMBL" id="ACB95349.1"/>
    </source>
</evidence>
<keyword evidence="2" id="KW-0805">Transcription regulation</keyword>
<dbReference type="eggNOG" id="COG2186">
    <property type="taxonomic scope" value="Bacteria"/>
</dbReference>
<reference evidence="9" key="1">
    <citation type="submission" date="2008-03" db="EMBL/GenBank/DDBJ databases">
        <title>Complete sequence of chromosome of Beijerinckia indica subsp. indica ATCC 9039.</title>
        <authorList>
            <consortium name="US DOE Joint Genome Institute"/>
            <person name="Copeland A."/>
            <person name="Lucas S."/>
            <person name="Lapidus A."/>
            <person name="Glavina del Rio T."/>
            <person name="Dalin E."/>
            <person name="Tice H."/>
            <person name="Bruce D."/>
            <person name="Goodwin L."/>
            <person name="Pitluck S."/>
            <person name="LaButti K."/>
            <person name="Schmutz J."/>
            <person name="Larimer F."/>
            <person name="Land M."/>
            <person name="Hauser L."/>
            <person name="Kyrpides N."/>
            <person name="Mikhailova N."/>
            <person name="Dunfield P.F."/>
            <person name="Dedysh S.N."/>
            <person name="Liesack W."/>
            <person name="Saw J.H."/>
            <person name="Alam M."/>
            <person name="Chen Y."/>
            <person name="Murrell J.C."/>
            <person name="Richardson P."/>
        </authorList>
    </citation>
    <scope>NUCLEOTIDE SEQUENCE [LARGE SCALE GENOMIC DNA]</scope>
    <source>
        <strain evidence="9">ATCC 9039 / DSM 1715 / NCIMB 8712</strain>
    </source>
</reference>
<evidence type="ECO:0000256" key="3">
    <source>
        <dbReference type="ARBA" id="ARBA00023125"/>
    </source>
</evidence>
<dbReference type="SUPFAM" id="SSF46785">
    <property type="entry name" value="Winged helix' DNA-binding domain"/>
    <property type="match status" value="1"/>
</dbReference>
<protein>
    <recommendedName>
        <fullName evidence="6">Pyruvate dehydrogenase complex repressor</fullName>
    </recommendedName>
</protein>
<evidence type="ECO:0000256" key="6">
    <source>
        <dbReference type="ARBA" id="ARBA00039592"/>
    </source>
</evidence>
<dbReference type="PANTHER" id="PTHR43537:SF34">
    <property type="entry name" value="PYRUVATE DEHYDROGENASE COMPLEX REPRESSOR"/>
    <property type="match status" value="1"/>
</dbReference>
<dbReference type="AlphaFoldDB" id="B2ICS5"/>
<dbReference type="KEGG" id="bid:Bind_1719"/>
<feature type="domain" description="HTH gntR-type" evidence="7">
    <location>
        <begin position="8"/>
        <end position="75"/>
    </location>
</feature>
<organism evidence="8 9">
    <name type="scientific">Beijerinckia indica subsp. indica (strain ATCC 9039 / DSM 1715 / NCIMB 8712)</name>
    <dbReference type="NCBI Taxonomy" id="395963"/>
    <lineage>
        <taxon>Bacteria</taxon>
        <taxon>Pseudomonadati</taxon>
        <taxon>Pseudomonadota</taxon>
        <taxon>Alphaproteobacteria</taxon>
        <taxon>Hyphomicrobiales</taxon>
        <taxon>Beijerinckiaceae</taxon>
        <taxon>Beijerinckia</taxon>
    </lineage>
</organism>
<name>B2ICS5_BEII9</name>
<proteinExistence type="predicted"/>
<evidence type="ECO:0000313" key="9">
    <source>
        <dbReference type="Proteomes" id="UP000001695"/>
    </source>
</evidence>
<reference evidence="8 9" key="2">
    <citation type="journal article" date="2010" name="J. Bacteriol.">
        <title>Complete genome sequence of Beijerinckia indica subsp. indica.</title>
        <authorList>
            <person name="Tamas I."/>
            <person name="Dedysh S.N."/>
            <person name="Liesack W."/>
            <person name="Stott M.B."/>
            <person name="Alam M."/>
            <person name="Murrell J.C."/>
            <person name="Dunfield P.F."/>
        </authorList>
    </citation>
    <scope>NUCLEOTIDE SEQUENCE [LARGE SCALE GENOMIC DNA]</scope>
    <source>
        <strain evidence="9">ATCC 9039 / DSM 1715 / NCIMB 8712</strain>
    </source>
</reference>
<gene>
    <name evidence="8" type="ordered locus">Bind_1719</name>
</gene>
<dbReference type="GO" id="GO:0003677">
    <property type="term" value="F:DNA binding"/>
    <property type="evidence" value="ECO:0007669"/>
    <property type="project" value="UniProtKB-KW"/>
</dbReference>
<dbReference type="SMART" id="SM00895">
    <property type="entry name" value="FCD"/>
    <property type="match status" value="1"/>
</dbReference>
<evidence type="ECO:0000256" key="2">
    <source>
        <dbReference type="ARBA" id="ARBA00023015"/>
    </source>
</evidence>
<evidence type="ECO:0000256" key="1">
    <source>
        <dbReference type="ARBA" id="ARBA00022491"/>
    </source>
</evidence>
<keyword evidence="1" id="KW-0678">Repressor</keyword>
<dbReference type="Pfam" id="PF00392">
    <property type="entry name" value="GntR"/>
    <property type="match status" value="1"/>
</dbReference>
<keyword evidence="4" id="KW-0804">Transcription</keyword>
<dbReference type="RefSeq" id="WP_012384706.1">
    <property type="nucleotide sequence ID" value="NC_010581.1"/>
</dbReference>
<dbReference type="InterPro" id="IPR011711">
    <property type="entry name" value="GntR_C"/>
</dbReference>
<dbReference type="InterPro" id="IPR008920">
    <property type="entry name" value="TF_FadR/GntR_C"/>
</dbReference>
<dbReference type="Pfam" id="PF07729">
    <property type="entry name" value="FCD"/>
    <property type="match status" value="1"/>
</dbReference>
<dbReference type="PROSITE" id="PS50949">
    <property type="entry name" value="HTH_GNTR"/>
    <property type="match status" value="1"/>
</dbReference>
<dbReference type="Gene3D" id="1.10.10.10">
    <property type="entry name" value="Winged helix-like DNA-binding domain superfamily/Winged helix DNA-binding domain"/>
    <property type="match status" value="1"/>
</dbReference>
<dbReference type="SUPFAM" id="SSF48008">
    <property type="entry name" value="GntR ligand-binding domain-like"/>
    <property type="match status" value="1"/>
</dbReference>
<dbReference type="Proteomes" id="UP000001695">
    <property type="component" value="Chromosome"/>
</dbReference>
<dbReference type="SMART" id="SM00345">
    <property type="entry name" value="HTH_GNTR"/>
    <property type="match status" value="1"/>
</dbReference>
<dbReference type="InterPro" id="IPR036390">
    <property type="entry name" value="WH_DNA-bd_sf"/>
</dbReference>
<dbReference type="InterPro" id="IPR036388">
    <property type="entry name" value="WH-like_DNA-bd_sf"/>
</dbReference>
<evidence type="ECO:0000259" key="7">
    <source>
        <dbReference type="PROSITE" id="PS50949"/>
    </source>
</evidence>
<dbReference type="InterPro" id="IPR000524">
    <property type="entry name" value="Tscrpt_reg_HTH_GntR"/>
</dbReference>
<comment type="function">
    <text evidence="5">Transcriptional repressor for the pyruvate dehydrogenase complex genes aceEF and lpd.</text>
</comment>
<dbReference type="PRINTS" id="PR00035">
    <property type="entry name" value="HTHGNTR"/>
</dbReference>
<keyword evidence="9" id="KW-1185">Reference proteome</keyword>
<dbReference type="HOGENOM" id="CLU_017584_9_1_5"/>
<dbReference type="PANTHER" id="PTHR43537">
    <property type="entry name" value="TRANSCRIPTIONAL REGULATOR, GNTR FAMILY"/>
    <property type="match status" value="1"/>
</dbReference>
<dbReference type="Gene3D" id="1.20.120.530">
    <property type="entry name" value="GntR ligand-binding domain-like"/>
    <property type="match status" value="1"/>
</dbReference>
<keyword evidence="3" id="KW-0238">DNA-binding</keyword>
<sequence>MTALIQPIRLADKIAQYIERLILEGVLRAGERLSSERDLAEKLGVSRPSLRDGIARLEQRGLLVTTKAGTFVADFMAPLSEPLAALFSNEPRMLKDYFEFRRLLEGQGAAFAAERATDIDREKISACLEHMRVLHELDDPRDEAQQDVDLHILIYEATHNLVLQHTMRMFSDMLKKGIFYSRIRLYERPEVRAAMLEQHISLATAILEGRPREAEAAAHAHIDYTARATAIMAEEDERLAASQLRLNREDLVAE</sequence>
<accession>B2ICS5</accession>
<evidence type="ECO:0000256" key="5">
    <source>
        <dbReference type="ARBA" id="ARBA00037357"/>
    </source>
</evidence>
<dbReference type="EMBL" id="CP001016">
    <property type="protein sequence ID" value="ACB95349.1"/>
    <property type="molecule type" value="Genomic_DNA"/>
</dbReference>
<dbReference type="STRING" id="395963.Bind_1719"/>
<dbReference type="CDD" id="cd07377">
    <property type="entry name" value="WHTH_GntR"/>
    <property type="match status" value="1"/>
</dbReference>
<evidence type="ECO:0000256" key="4">
    <source>
        <dbReference type="ARBA" id="ARBA00023163"/>
    </source>
</evidence>